<organism evidence="1 2">
    <name type="scientific">Lachnospira eligens (strain ATCC 27750 / DSM 3376 / VPI C15-48 / C15-B4)</name>
    <name type="common">Eubacterium eligens</name>
    <dbReference type="NCBI Taxonomy" id="515620"/>
    <lineage>
        <taxon>Bacteria</taxon>
        <taxon>Bacillati</taxon>
        <taxon>Bacillota</taxon>
        <taxon>Clostridia</taxon>
        <taxon>Lachnospirales</taxon>
        <taxon>Lachnospiraceae</taxon>
        <taxon>Lachnospira</taxon>
    </lineage>
</organism>
<reference evidence="1 2" key="1">
    <citation type="journal article" date="2009" name="Proc. Natl. Acad. Sci. U.S.A.">
        <title>Characterizing a model human gut microbiota composed of members of its two dominant bacterial phyla.</title>
        <authorList>
            <person name="Mahowald M.A."/>
            <person name="Rey F.E."/>
            <person name="Seedorf H."/>
            <person name="Turnbaugh P.J."/>
            <person name="Fulton R.S."/>
            <person name="Wollam A."/>
            <person name="Shah N."/>
            <person name="Wang C."/>
            <person name="Magrini V."/>
            <person name="Wilson R.K."/>
            <person name="Cantarel B.L."/>
            <person name="Coutinho P.M."/>
            <person name="Henrissat B."/>
            <person name="Crock L.W."/>
            <person name="Russell A."/>
            <person name="Verberkmoes N.C."/>
            <person name="Hettich R.L."/>
            <person name="Gordon J.I."/>
        </authorList>
    </citation>
    <scope>NUCLEOTIDE SEQUENCE [LARGE SCALE GENOMIC DNA]</scope>
    <source>
        <strain evidence="2">ATCC 27750 / DSM 3376 / VPI C15-48 / C15-B4</strain>
    </source>
</reference>
<dbReference type="KEGG" id="eel:EUBELI_01553"/>
<accession>C4Z2H0</accession>
<sequence length="348" mass="41177">MKKVFKTIKQVITGTLPDKYIFFLLEDRIDLDDLVMQILFECCKFAYDSTAKKSSLRAHMTSPELDDERMLHQRTVQKINDYRMQEYLTRKEQIGIELDGLLSPNMKDIKEKIEGYQFNDFQYWEINNVHDMRLVSAITDNRILSKNFTKQIFIEYANEYDDVIRTMKEKSEEGPEGMVFGSLALYTLAWKYAFDFYYNVAVEMDRTGQKYIEDVERKCSLFCGSVGLISELPPQYTGGIIHTDSRMILIREKFVSSFLDLSETDEARYREALVTVSSMLMRMTYQGTNIRKWFVENTTVEDWALVMEEYDVFQIFVSDKSWTNKRIRYVKEIYTALRQANKNPDFRS</sequence>
<dbReference type="STRING" id="515620.EUBELI_01553"/>
<dbReference type="eggNOG" id="ENOG503465F">
    <property type="taxonomic scope" value="Bacteria"/>
</dbReference>
<evidence type="ECO:0000313" key="2">
    <source>
        <dbReference type="Proteomes" id="UP000001476"/>
    </source>
</evidence>
<dbReference type="EMBL" id="CP001104">
    <property type="protein sequence ID" value="ACR72545.1"/>
    <property type="molecule type" value="Genomic_DNA"/>
</dbReference>
<proteinExistence type="predicted"/>
<protein>
    <submittedName>
        <fullName evidence="1">Uncharacterized protein</fullName>
    </submittedName>
</protein>
<keyword evidence="2" id="KW-1185">Reference proteome</keyword>
<dbReference type="Proteomes" id="UP000001476">
    <property type="component" value="Chromosome"/>
</dbReference>
<dbReference type="HOGENOM" id="CLU_796306_0_0_9"/>
<gene>
    <name evidence="1" type="ordered locus">EUBELI_01553</name>
</gene>
<evidence type="ECO:0000313" key="1">
    <source>
        <dbReference type="EMBL" id="ACR72545.1"/>
    </source>
</evidence>
<name>C4Z2H0_LACE2</name>
<dbReference type="AlphaFoldDB" id="C4Z2H0"/>